<organism evidence="2 3">
    <name type="scientific">Candidatus Yanofskybacteria bacterium RIFCSPHIGHO2_01_FULL_41_26</name>
    <dbReference type="NCBI Taxonomy" id="1802661"/>
    <lineage>
        <taxon>Bacteria</taxon>
        <taxon>Candidatus Yanofskyibacteriota</taxon>
    </lineage>
</organism>
<evidence type="ECO:0000313" key="2">
    <source>
        <dbReference type="EMBL" id="OGM98951.1"/>
    </source>
</evidence>
<evidence type="ECO:0000256" key="1">
    <source>
        <dbReference type="ARBA" id="ARBA00006484"/>
    </source>
</evidence>
<dbReference type="Gene3D" id="3.40.50.720">
    <property type="entry name" value="NAD(P)-binding Rossmann-like Domain"/>
    <property type="match status" value="1"/>
</dbReference>
<proteinExistence type="inferred from homology"/>
<protein>
    <recommendedName>
        <fullName evidence="4">Short-chain dehydrogenase</fullName>
    </recommendedName>
</protein>
<dbReference type="PRINTS" id="PR00080">
    <property type="entry name" value="SDRFAMILY"/>
</dbReference>
<dbReference type="PANTHER" id="PTHR42760">
    <property type="entry name" value="SHORT-CHAIN DEHYDROGENASES/REDUCTASES FAMILY MEMBER"/>
    <property type="match status" value="1"/>
</dbReference>
<dbReference type="Proteomes" id="UP000176893">
    <property type="component" value="Unassembled WGS sequence"/>
</dbReference>
<accession>A0A1F8EDI4</accession>
<reference evidence="2 3" key="1">
    <citation type="journal article" date="2016" name="Nat. Commun.">
        <title>Thousands of microbial genomes shed light on interconnected biogeochemical processes in an aquifer system.</title>
        <authorList>
            <person name="Anantharaman K."/>
            <person name="Brown C.T."/>
            <person name="Hug L.A."/>
            <person name="Sharon I."/>
            <person name="Castelle C.J."/>
            <person name="Probst A.J."/>
            <person name="Thomas B.C."/>
            <person name="Singh A."/>
            <person name="Wilkins M.J."/>
            <person name="Karaoz U."/>
            <person name="Brodie E.L."/>
            <person name="Williams K.H."/>
            <person name="Hubbard S.S."/>
            <person name="Banfield J.F."/>
        </authorList>
    </citation>
    <scope>NUCLEOTIDE SEQUENCE [LARGE SCALE GENOMIC DNA]</scope>
</reference>
<dbReference type="Pfam" id="PF13561">
    <property type="entry name" value="adh_short_C2"/>
    <property type="match status" value="1"/>
</dbReference>
<dbReference type="PRINTS" id="PR00081">
    <property type="entry name" value="GDHRDH"/>
</dbReference>
<name>A0A1F8EDI4_9BACT</name>
<comment type="similarity">
    <text evidence="1">Belongs to the short-chain dehydrogenases/reductases (SDR) family.</text>
</comment>
<comment type="caution">
    <text evidence="2">The sequence shown here is derived from an EMBL/GenBank/DDBJ whole genome shotgun (WGS) entry which is preliminary data.</text>
</comment>
<dbReference type="InterPro" id="IPR002347">
    <property type="entry name" value="SDR_fam"/>
</dbReference>
<dbReference type="GO" id="GO:0016616">
    <property type="term" value="F:oxidoreductase activity, acting on the CH-OH group of donors, NAD or NADP as acceptor"/>
    <property type="evidence" value="ECO:0007669"/>
    <property type="project" value="TreeGrafter"/>
</dbReference>
<dbReference type="AlphaFoldDB" id="A0A1F8EDI4"/>
<dbReference type="STRING" id="1802661.A2649_01125"/>
<dbReference type="PANTHER" id="PTHR42760:SF40">
    <property type="entry name" value="3-OXOACYL-[ACYL-CARRIER-PROTEIN] REDUCTASE, CHLOROPLASTIC"/>
    <property type="match status" value="1"/>
</dbReference>
<gene>
    <name evidence="2" type="ORF">A2649_01125</name>
</gene>
<dbReference type="GO" id="GO:0030497">
    <property type="term" value="P:fatty acid elongation"/>
    <property type="evidence" value="ECO:0007669"/>
    <property type="project" value="TreeGrafter"/>
</dbReference>
<dbReference type="EMBL" id="MGJB01000006">
    <property type="protein sequence ID" value="OGM98951.1"/>
    <property type="molecule type" value="Genomic_DNA"/>
</dbReference>
<dbReference type="InterPro" id="IPR036291">
    <property type="entry name" value="NAD(P)-bd_dom_sf"/>
</dbReference>
<sequence>MKKNKLAPFSLKGKTVLLTGGAGFFGKYFSKAVLDQGADRLIVIDRPGTGLDFKKELGKKYGKSKLDWCEVDLYDHKNTETSYKKILKKVKKIDVLINNAFDFSLKTGFNDPSGKLENATHDQLKASFESGIYWAIHATQILGYPMKKRGAGSIINVCSMYGVVVPGPDLYEGTDKFNPPGYSMAKAGLLQFTKYSASFLSPEVRVNAVSPGAIPNLEGKTYNSITSKNPVLERLYKKILLKRMGHPTDLTGAIIFLASDSSSYITGQNIIIDGGLTVT</sequence>
<evidence type="ECO:0000313" key="3">
    <source>
        <dbReference type="Proteomes" id="UP000176893"/>
    </source>
</evidence>
<dbReference type="SUPFAM" id="SSF51735">
    <property type="entry name" value="NAD(P)-binding Rossmann-fold domains"/>
    <property type="match status" value="1"/>
</dbReference>
<evidence type="ECO:0008006" key="4">
    <source>
        <dbReference type="Google" id="ProtNLM"/>
    </source>
</evidence>